<comment type="caution">
    <text evidence="11">The sequence shown here is derived from an EMBL/GenBank/DDBJ whole genome shotgun (WGS) entry which is preliminary data.</text>
</comment>
<comment type="subunit">
    <text evidence="8">Part of the Bam complex.</text>
</comment>
<dbReference type="InterPro" id="IPR034746">
    <property type="entry name" value="POTRA"/>
</dbReference>
<feature type="chain" id="PRO_5041026918" description="Outer membrane protein assembly factor BamA" evidence="8">
    <location>
        <begin position="22"/>
        <end position="833"/>
    </location>
</feature>
<evidence type="ECO:0000256" key="9">
    <source>
        <dbReference type="NCBIfam" id="TIGR03303"/>
    </source>
</evidence>
<feature type="signal peptide" evidence="8">
    <location>
        <begin position="1"/>
        <end position="21"/>
    </location>
</feature>
<dbReference type="InterPro" id="IPR039910">
    <property type="entry name" value="D15-like"/>
</dbReference>
<evidence type="ECO:0000256" key="5">
    <source>
        <dbReference type="ARBA" id="ARBA00022737"/>
    </source>
</evidence>
<sequence length="833" mass="93919" precursor="true">MTFKKLLVSAMIAGAVAPAYAQDEFVVEDIEVKGLQRVALGAALTYIPVRVGDEVSELQIRSAIRSLYSSTHFDYIDARRDEDTLIFTVSERPTIAEITFEGNSDIKDEQLQESLVDNNIVTGEPLDRTTISGIEKGLEDFYHSVGKYNASVEVQVVDLPRNRVELRMNFEEGDAAEIAQINIVGNKAFADELLLDTFELRDNLPWWNFIGEKRYQKQQLSGDLETLESFYRDRGYLRFRVESVQVSMTPDREGIYITINVSEGDKYKISETDVIGDLKGHDELVGKIAKIEEGTLYNAAQVTYIEDMISRFYGRYGYAYPEVRAIPEHDDEDKTVKITFSINPGKRVYVRHINFEGNGATKDRVLRREMRQLEGAWLSDSNIEQGKVRLERLGYFETVETSTERVEGRDDQVDVTYKVKEQPSGSFNAGIGYGDYSGLQLNAGVQQNNFLGTGTRVGFNISTSRFNKNVSVSYSDPYFTMNGVGLSGQIYMSEFDAGNAQNLVNYNQKTYGLSTGLSFPIDEINRLNFGVGYKNQEVSVNSQNQSIEQIQQFYRSYLDDQNPERPISFDIYELNAGWSRVTLNRGMFPTSGSSQQASAEISAPFSDVKYFRLNYEYKHYYPLSRDQQWSFLTRLNLGYGNGYGEDDAGNDYLLPFWEYFRIGGQGDLRGFEPNTVGPRAVYVVPESVNSEGIPDFTGLPTPNYSSETGNQQLFVQNNYSLGGNAKVSGGLELIVPTPFVDEGMRNSIRTSVFVDFGMVWDTEFDYDRYKDLENTSPQPLTDYSSPGDFRASAGVSVQWISPMGPLTFSLGRALKEVEGDETQVFSFNIGTTF</sequence>
<reference evidence="11" key="1">
    <citation type="submission" date="2022-06" db="EMBL/GenBank/DDBJ databases">
        <title>Idiomarina rhizosphaerae M1R2S28.</title>
        <authorList>
            <person name="Sun J.-Q."/>
            <person name="Li L.-F."/>
        </authorList>
    </citation>
    <scope>NUCLEOTIDE SEQUENCE</scope>
    <source>
        <strain evidence="11">M1R2S28</strain>
    </source>
</reference>
<comment type="function">
    <text evidence="8">Part of the outer membrane protein assembly complex, which is involved in assembly and insertion of beta-barrel proteins into the outer membrane.</text>
</comment>
<dbReference type="Gene3D" id="3.10.20.310">
    <property type="entry name" value="membrane protein fhac"/>
    <property type="match status" value="5"/>
</dbReference>
<dbReference type="NCBIfam" id="TIGR03303">
    <property type="entry name" value="OM_YaeT"/>
    <property type="match status" value="1"/>
</dbReference>
<dbReference type="GO" id="GO:0043165">
    <property type="term" value="P:Gram-negative-bacterium-type cell outer membrane assembly"/>
    <property type="evidence" value="ECO:0007669"/>
    <property type="project" value="UniProtKB-UniRule"/>
</dbReference>
<evidence type="ECO:0000256" key="6">
    <source>
        <dbReference type="ARBA" id="ARBA00023136"/>
    </source>
</evidence>
<comment type="subcellular location">
    <subcellularLocation>
        <location evidence="8">Cell outer membrane</location>
    </subcellularLocation>
    <subcellularLocation>
        <location evidence="1">Membrane</location>
    </subcellularLocation>
</comment>
<evidence type="ECO:0000256" key="2">
    <source>
        <dbReference type="ARBA" id="ARBA00022452"/>
    </source>
</evidence>
<accession>A0A9X2FV62</accession>
<dbReference type="PIRSF" id="PIRSF006076">
    <property type="entry name" value="OM_assembly_OMP85"/>
    <property type="match status" value="1"/>
</dbReference>
<feature type="domain" description="POTRA" evidence="10">
    <location>
        <begin position="176"/>
        <end position="264"/>
    </location>
</feature>
<dbReference type="Gene3D" id="2.40.160.50">
    <property type="entry name" value="membrane protein fhac: a member of the omp85/tpsb transporter family"/>
    <property type="match status" value="1"/>
</dbReference>
<dbReference type="PANTHER" id="PTHR12815:SF23">
    <property type="entry name" value="OUTER MEMBRANE PROTEIN ASSEMBLY FACTOR BAMA"/>
    <property type="match status" value="1"/>
</dbReference>
<keyword evidence="2 8" id="KW-1134">Transmembrane beta strand</keyword>
<name>A0A9X2FV62_9GAMM</name>
<evidence type="ECO:0000256" key="7">
    <source>
        <dbReference type="ARBA" id="ARBA00023237"/>
    </source>
</evidence>
<evidence type="ECO:0000259" key="10">
    <source>
        <dbReference type="PROSITE" id="PS51779"/>
    </source>
</evidence>
<protein>
    <recommendedName>
        <fullName evidence="8 9">Outer membrane protein assembly factor BamA</fullName>
    </recommendedName>
</protein>
<dbReference type="FunFam" id="3.10.20.310:FF:000002">
    <property type="entry name" value="Outer membrane protein assembly factor BamA"/>
    <property type="match status" value="1"/>
</dbReference>
<keyword evidence="12" id="KW-1185">Reference proteome</keyword>
<keyword evidence="4 8" id="KW-0732">Signal</keyword>
<evidence type="ECO:0000313" key="11">
    <source>
        <dbReference type="EMBL" id="MCP1339641.1"/>
    </source>
</evidence>
<dbReference type="Proteomes" id="UP001139474">
    <property type="component" value="Unassembled WGS sequence"/>
</dbReference>
<dbReference type="Pfam" id="PF01103">
    <property type="entry name" value="Omp85"/>
    <property type="match status" value="1"/>
</dbReference>
<dbReference type="EMBL" id="JAMZDE010000007">
    <property type="protein sequence ID" value="MCP1339641.1"/>
    <property type="molecule type" value="Genomic_DNA"/>
</dbReference>
<evidence type="ECO:0000256" key="1">
    <source>
        <dbReference type="ARBA" id="ARBA00004370"/>
    </source>
</evidence>
<keyword evidence="7 8" id="KW-0998">Cell outer membrane</keyword>
<feature type="domain" description="POTRA" evidence="10">
    <location>
        <begin position="348"/>
        <end position="422"/>
    </location>
</feature>
<dbReference type="RefSeq" id="WP_253619574.1">
    <property type="nucleotide sequence ID" value="NZ_JAMZDE010000007.1"/>
</dbReference>
<evidence type="ECO:0000256" key="4">
    <source>
        <dbReference type="ARBA" id="ARBA00022729"/>
    </source>
</evidence>
<dbReference type="GO" id="GO:1990063">
    <property type="term" value="C:Bam protein complex"/>
    <property type="evidence" value="ECO:0007669"/>
    <property type="project" value="TreeGrafter"/>
</dbReference>
<dbReference type="PROSITE" id="PS51779">
    <property type="entry name" value="POTRA"/>
    <property type="match status" value="5"/>
</dbReference>
<dbReference type="GO" id="GO:0051205">
    <property type="term" value="P:protein insertion into membrane"/>
    <property type="evidence" value="ECO:0007669"/>
    <property type="project" value="UniProtKB-UniRule"/>
</dbReference>
<organism evidence="11 12">
    <name type="scientific">Idiomarina rhizosphaerae</name>
    <dbReference type="NCBI Taxonomy" id="2961572"/>
    <lineage>
        <taxon>Bacteria</taxon>
        <taxon>Pseudomonadati</taxon>
        <taxon>Pseudomonadota</taxon>
        <taxon>Gammaproteobacteria</taxon>
        <taxon>Alteromonadales</taxon>
        <taxon>Idiomarinaceae</taxon>
        <taxon>Idiomarina</taxon>
    </lineage>
</organism>
<proteinExistence type="inferred from homology"/>
<dbReference type="FunFam" id="3.10.20.310:FF:000001">
    <property type="entry name" value="Outer membrane protein assembly factor BamA"/>
    <property type="match status" value="1"/>
</dbReference>
<dbReference type="InterPro" id="IPR010827">
    <property type="entry name" value="BamA/TamA_POTRA"/>
</dbReference>
<dbReference type="Pfam" id="PF07244">
    <property type="entry name" value="POTRA"/>
    <property type="match status" value="4"/>
</dbReference>
<dbReference type="HAMAP" id="MF_01430">
    <property type="entry name" value="OM_assembly_BamA"/>
    <property type="match status" value="1"/>
</dbReference>
<gene>
    <name evidence="8 11" type="primary">bamA</name>
    <name evidence="11" type="ORF">NJR55_08530</name>
</gene>
<feature type="domain" description="POTRA" evidence="10">
    <location>
        <begin position="93"/>
        <end position="173"/>
    </location>
</feature>
<keyword evidence="5 8" id="KW-0677">Repeat</keyword>
<dbReference type="InterPro" id="IPR023707">
    <property type="entry name" value="OM_assembly_BamA"/>
</dbReference>
<evidence type="ECO:0000256" key="8">
    <source>
        <dbReference type="HAMAP-Rule" id="MF_01430"/>
    </source>
</evidence>
<evidence type="ECO:0000256" key="3">
    <source>
        <dbReference type="ARBA" id="ARBA00022692"/>
    </source>
</evidence>
<dbReference type="AlphaFoldDB" id="A0A9X2FV62"/>
<dbReference type="PANTHER" id="PTHR12815">
    <property type="entry name" value="SORTING AND ASSEMBLY MACHINERY SAMM50 PROTEIN FAMILY MEMBER"/>
    <property type="match status" value="1"/>
</dbReference>
<feature type="domain" description="POTRA" evidence="10">
    <location>
        <begin position="25"/>
        <end position="92"/>
    </location>
</feature>
<feature type="domain" description="POTRA" evidence="10">
    <location>
        <begin position="267"/>
        <end position="345"/>
    </location>
</feature>
<comment type="similarity">
    <text evidence="8">Belongs to the BamA family.</text>
</comment>
<keyword evidence="3 8" id="KW-0812">Transmembrane</keyword>
<keyword evidence="6 8" id="KW-0472">Membrane</keyword>
<dbReference type="InterPro" id="IPR000184">
    <property type="entry name" value="Bac_surfAg_D15"/>
</dbReference>
<evidence type="ECO:0000313" key="12">
    <source>
        <dbReference type="Proteomes" id="UP001139474"/>
    </source>
</evidence>